<sequence>MYKLSDEDVAISGPVYRSINDVVNKMTGGNVSGWEDNYKIFLDSDGQIKAVPVGPNKQGLFGFRSGLEKKLAFLPTPVWVKDSKRRVYICFTHELPGLMKEWWREYSELLG</sequence>
<dbReference type="EMBL" id="MHWB01000007">
    <property type="protein sequence ID" value="OHB02130.1"/>
    <property type="molecule type" value="Genomic_DNA"/>
</dbReference>
<proteinExistence type="predicted"/>
<evidence type="ECO:0000313" key="1">
    <source>
        <dbReference type="EMBL" id="OHB02130.1"/>
    </source>
</evidence>
<organism evidence="1 2">
    <name type="scientific">Candidatus Zambryskibacteria bacterium RIFCSPLOWO2_01_FULL_39_39</name>
    <dbReference type="NCBI Taxonomy" id="1802758"/>
    <lineage>
        <taxon>Bacteria</taxon>
        <taxon>Candidatus Zambryskiibacteriota</taxon>
    </lineage>
</organism>
<gene>
    <name evidence="1" type="ORF">A3A96_01215</name>
</gene>
<dbReference type="AlphaFoldDB" id="A0A1G2TZT8"/>
<name>A0A1G2TZT8_9BACT</name>
<dbReference type="Proteomes" id="UP000177707">
    <property type="component" value="Unassembled WGS sequence"/>
</dbReference>
<reference evidence="1 2" key="1">
    <citation type="journal article" date="2016" name="Nat. Commun.">
        <title>Thousands of microbial genomes shed light on interconnected biogeochemical processes in an aquifer system.</title>
        <authorList>
            <person name="Anantharaman K."/>
            <person name="Brown C.T."/>
            <person name="Hug L.A."/>
            <person name="Sharon I."/>
            <person name="Castelle C.J."/>
            <person name="Probst A.J."/>
            <person name="Thomas B.C."/>
            <person name="Singh A."/>
            <person name="Wilkins M.J."/>
            <person name="Karaoz U."/>
            <person name="Brodie E.L."/>
            <person name="Williams K.H."/>
            <person name="Hubbard S.S."/>
            <person name="Banfield J.F."/>
        </authorList>
    </citation>
    <scope>NUCLEOTIDE SEQUENCE [LARGE SCALE GENOMIC DNA]</scope>
</reference>
<protein>
    <submittedName>
        <fullName evidence="1">Uncharacterized protein</fullName>
    </submittedName>
</protein>
<evidence type="ECO:0000313" key="2">
    <source>
        <dbReference type="Proteomes" id="UP000177707"/>
    </source>
</evidence>
<comment type="caution">
    <text evidence="1">The sequence shown here is derived from an EMBL/GenBank/DDBJ whole genome shotgun (WGS) entry which is preliminary data.</text>
</comment>
<accession>A0A1G2TZT8</accession>